<dbReference type="NCBIfam" id="NF001236">
    <property type="entry name" value="PRK00203.1"/>
    <property type="match status" value="1"/>
</dbReference>
<dbReference type="PANTHER" id="PTHR10642:SF26">
    <property type="entry name" value="RIBONUCLEASE H1"/>
    <property type="match status" value="1"/>
</dbReference>
<dbReference type="Pfam" id="PF00075">
    <property type="entry name" value="RNase_H"/>
    <property type="match status" value="1"/>
</dbReference>
<dbReference type="Proteomes" id="UP000294813">
    <property type="component" value="Unassembled WGS sequence"/>
</dbReference>
<evidence type="ECO:0000259" key="12">
    <source>
        <dbReference type="PROSITE" id="PS50879"/>
    </source>
</evidence>
<dbReference type="AlphaFoldDB" id="A0A4R2RY88"/>
<keyword evidence="7 11" id="KW-0479">Metal-binding</keyword>
<keyword evidence="10 11" id="KW-0460">Magnesium</keyword>
<proteinExistence type="inferred from homology"/>
<dbReference type="HAMAP" id="MF_00042">
    <property type="entry name" value="RNase_H"/>
    <property type="match status" value="1"/>
</dbReference>
<feature type="binding site" evidence="11">
    <location>
        <position position="54"/>
    </location>
    <ligand>
        <name>Mg(2+)</name>
        <dbReference type="ChEBI" id="CHEBI:18420"/>
        <label>1</label>
    </ligand>
</feature>
<comment type="subcellular location">
    <subcellularLocation>
        <location evidence="11">Cytoplasm</location>
    </subcellularLocation>
</comment>
<organism evidence="13 14">
    <name type="scientific">Heliophilum fasciatum</name>
    <dbReference type="NCBI Taxonomy" id="35700"/>
    <lineage>
        <taxon>Bacteria</taxon>
        <taxon>Bacillati</taxon>
        <taxon>Bacillota</taxon>
        <taxon>Clostridia</taxon>
        <taxon>Eubacteriales</taxon>
        <taxon>Heliobacteriaceae</taxon>
        <taxon>Heliophilum</taxon>
    </lineage>
</organism>
<dbReference type="Gene3D" id="3.30.420.10">
    <property type="entry name" value="Ribonuclease H-like superfamily/Ribonuclease H"/>
    <property type="match status" value="1"/>
</dbReference>
<evidence type="ECO:0000256" key="2">
    <source>
        <dbReference type="ARBA" id="ARBA00004065"/>
    </source>
</evidence>
<dbReference type="EC" id="3.1.26.4" evidence="5 11"/>
<keyword evidence="6 11" id="KW-0540">Nuclease</keyword>
<comment type="catalytic activity">
    <reaction evidence="1 11">
        <text>Endonucleolytic cleavage to 5'-phosphomonoester.</text>
        <dbReference type="EC" id="3.1.26.4"/>
    </reaction>
</comment>
<dbReference type="GO" id="GO:0000287">
    <property type="term" value="F:magnesium ion binding"/>
    <property type="evidence" value="ECO:0007669"/>
    <property type="project" value="UniProtKB-UniRule"/>
</dbReference>
<comment type="caution">
    <text evidence="13">The sequence shown here is derived from an EMBL/GenBank/DDBJ whole genome shotgun (WGS) entry which is preliminary data.</text>
</comment>
<dbReference type="GO" id="GO:0003676">
    <property type="term" value="F:nucleic acid binding"/>
    <property type="evidence" value="ECO:0007669"/>
    <property type="project" value="InterPro"/>
</dbReference>
<comment type="subunit">
    <text evidence="4 11">Monomer.</text>
</comment>
<name>A0A4R2RY88_9FIRM</name>
<gene>
    <name evidence="11" type="primary">rnhA</name>
    <name evidence="13" type="ORF">EDD73_103115</name>
</gene>
<accession>A0A4R2RY88</accession>
<feature type="binding site" evidence="11">
    <location>
        <position position="141"/>
    </location>
    <ligand>
        <name>Mg(2+)</name>
        <dbReference type="ChEBI" id="CHEBI:18420"/>
        <label>2</label>
    </ligand>
</feature>
<dbReference type="CDD" id="cd09278">
    <property type="entry name" value="RNase_HI_prokaryote_like"/>
    <property type="match status" value="1"/>
</dbReference>
<comment type="similarity">
    <text evidence="3 11">Belongs to the RNase H family.</text>
</comment>
<dbReference type="InterPro" id="IPR022892">
    <property type="entry name" value="RNaseHI"/>
</dbReference>
<dbReference type="FunFam" id="3.30.420.10:FF:000089">
    <property type="entry name" value="Ribonuclease H"/>
    <property type="match status" value="1"/>
</dbReference>
<evidence type="ECO:0000256" key="8">
    <source>
        <dbReference type="ARBA" id="ARBA00022759"/>
    </source>
</evidence>
<dbReference type="EMBL" id="SLXT01000003">
    <property type="protein sequence ID" value="TCP68484.1"/>
    <property type="molecule type" value="Genomic_DNA"/>
</dbReference>
<evidence type="ECO:0000256" key="6">
    <source>
        <dbReference type="ARBA" id="ARBA00022722"/>
    </source>
</evidence>
<evidence type="ECO:0000313" key="14">
    <source>
        <dbReference type="Proteomes" id="UP000294813"/>
    </source>
</evidence>
<dbReference type="GO" id="GO:0005737">
    <property type="term" value="C:cytoplasm"/>
    <property type="evidence" value="ECO:0007669"/>
    <property type="project" value="UniProtKB-SubCell"/>
</dbReference>
<evidence type="ECO:0000313" key="13">
    <source>
        <dbReference type="EMBL" id="TCP68484.1"/>
    </source>
</evidence>
<dbReference type="InterPro" id="IPR002156">
    <property type="entry name" value="RNaseH_domain"/>
</dbReference>
<dbReference type="OrthoDB" id="7845843at2"/>
<evidence type="ECO:0000256" key="4">
    <source>
        <dbReference type="ARBA" id="ARBA00011245"/>
    </source>
</evidence>
<feature type="binding site" evidence="11">
    <location>
        <position position="76"/>
    </location>
    <ligand>
        <name>Mg(2+)</name>
        <dbReference type="ChEBI" id="CHEBI:18420"/>
        <label>1</label>
    </ligand>
</feature>
<evidence type="ECO:0000256" key="3">
    <source>
        <dbReference type="ARBA" id="ARBA00005300"/>
    </source>
</evidence>
<feature type="domain" description="RNase H type-1" evidence="12">
    <location>
        <begin position="7"/>
        <end position="149"/>
    </location>
</feature>
<comment type="cofactor">
    <cofactor evidence="11">
        <name>Mg(2+)</name>
        <dbReference type="ChEBI" id="CHEBI:18420"/>
    </cofactor>
    <text evidence="11">Binds 1 Mg(2+) ion per subunit. May bind a second metal ion at a regulatory site, or after substrate binding.</text>
</comment>
<keyword evidence="9 11" id="KW-0378">Hydrolase</keyword>
<dbReference type="InterPro" id="IPR012337">
    <property type="entry name" value="RNaseH-like_sf"/>
</dbReference>
<dbReference type="GO" id="GO:0043137">
    <property type="term" value="P:DNA replication, removal of RNA primer"/>
    <property type="evidence" value="ECO:0007669"/>
    <property type="project" value="TreeGrafter"/>
</dbReference>
<keyword evidence="11" id="KW-0963">Cytoplasm</keyword>
<evidence type="ECO:0000256" key="10">
    <source>
        <dbReference type="ARBA" id="ARBA00022842"/>
    </source>
</evidence>
<dbReference type="PANTHER" id="PTHR10642">
    <property type="entry name" value="RIBONUCLEASE H1"/>
    <property type="match status" value="1"/>
</dbReference>
<evidence type="ECO:0000256" key="11">
    <source>
        <dbReference type="HAMAP-Rule" id="MF_00042"/>
    </source>
</evidence>
<evidence type="ECO:0000256" key="7">
    <source>
        <dbReference type="ARBA" id="ARBA00022723"/>
    </source>
</evidence>
<dbReference type="InterPro" id="IPR050092">
    <property type="entry name" value="RNase_H"/>
</dbReference>
<evidence type="ECO:0000256" key="9">
    <source>
        <dbReference type="ARBA" id="ARBA00022801"/>
    </source>
</evidence>
<evidence type="ECO:0000256" key="1">
    <source>
        <dbReference type="ARBA" id="ARBA00000077"/>
    </source>
</evidence>
<evidence type="ECO:0000256" key="5">
    <source>
        <dbReference type="ARBA" id="ARBA00012180"/>
    </source>
</evidence>
<feature type="binding site" evidence="11">
    <location>
        <position position="16"/>
    </location>
    <ligand>
        <name>Mg(2+)</name>
        <dbReference type="ChEBI" id="CHEBI:18420"/>
        <label>1</label>
    </ligand>
</feature>
<dbReference type="PROSITE" id="PS50879">
    <property type="entry name" value="RNASE_H_1"/>
    <property type="match status" value="1"/>
</dbReference>
<sequence length="162" mass="18192">MTETVAVKKTVNIYTDGACSGNPGPGGFGVVLEFQGQRRELSGGYRDTTNNRMEIMAAIVGLETLKEPCRVHLYSDSRYLVDAMTKGWVQRWRAKGWTRDGKQPAMNPDLWVRLLKQTERHEVAFHWVRGHAGHPENERCDQLATAAIRGGNLAVDERGLVR</sequence>
<dbReference type="SUPFAM" id="SSF53098">
    <property type="entry name" value="Ribonuclease H-like"/>
    <property type="match status" value="1"/>
</dbReference>
<dbReference type="InterPro" id="IPR036397">
    <property type="entry name" value="RNaseH_sf"/>
</dbReference>
<dbReference type="GO" id="GO:0004523">
    <property type="term" value="F:RNA-DNA hybrid ribonuclease activity"/>
    <property type="evidence" value="ECO:0007669"/>
    <property type="project" value="UniProtKB-UniRule"/>
</dbReference>
<keyword evidence="14" id="KW-1185">Reference proteome</keyword>
<protein>
    <recommendedName>
        <fullName evidence="5 11">Ribonuclease H</fullName>
        <shortName evidence="11">RNase H</shortName>
        <ecNumber evidence="5 11">3.1.26.4</ecNumber>
    </recommendedName>
</protein>
<feature type="binding site" evidence="11">
    <location>
        <position position="16"/>
    </location>
    <ligand>
        <name>Mg(2+)</name>
        <dbReference type="ChEBI" id="CHEBI:18420"/>
        <label>2</label>
    </ligand>
</feature>
<keyword evidence="8 11" id="KW-0255">Endonuclease</keyword>
<reference evidence="13 14" key="1">
    <citation type="submission" date="2019-03" db="EMBL/GenBank/DDBJ databases">
        <title>Genomic Encyclopedia of Type Strains, Phase IV (KMG-IV): sequencing the most valuable type-strain genomes for metagenomic binning, comparative biology and taxonomic classification.</title>
        <authorList>
            <person name="Goeker M."/>
        </authorList>
    </citation>
    <scope>NUCLEOTIDE SEQUENCE [LARGE SCALE GENOMIC DNA]</scope>
    <source>
        <strain evidence="13 14">DSM 11170</strain>
    </source>
</reference>
<comment type="function">
    <text evidence="2 11">Endonuclease that specifically degrades the RNA of RNA-DNA hybrids.</text>
</comment>
<dbReference type="RefSeq" id="WP_131918078.1">
    <property type="nucleotide sequence ID" value="NZ_JAOQNU010000003.1"/>
</dbReference>